<keyword evidence="2 4" id="KW-0808">Transferase</keyword>
<dbReference type="CDD" id="cd03056">
    <property type="entry name" value="GST_N_4"/>
    <property type="match status" value="1"/>
</dbReference>
<evidence type="ECO:0000256" key="2">
    <source>
        <dbReference type="ARBA" id="ARBA00022679"/>
    </source>
</evidence>
<dbReference type="CDD" id="cd03206">
    <property type="entry name" value="GST_C_7"/>
    <property type="match status" value="1"/>
</dbReference>
<dbReference type="Pfam" id="PF02798">
    <property type="entry name" value="GST_N"/>
    <property type="match status" value="1"/>
</dbReference>
<dbReference type="Pfam" id="PF00043">
    <property type="entry name" value="GST_C"/>
    <property type="match status" value="1"/>
</dbReference>
<dbReference type="SFLD" id="SFLDG01151">
    <property type="entry name" value="Main.2:_Nu-like"/>
    <property type="match status" value="1"/>
</dbReference>
<dbReference type="STRING" id="657387.BH688_00710"/>
<dbReference type="PANTHER" id="PTHR44051">
    <property type="entry name" value="GLUTATHIONE S-TRANSFERASE-RELATED"/>
    <property type="match status" value="1"/>
</dbReference>
<dbReference type="KEGG" id="kuy:FY550_04455"/>
<dbReference type="PROSITE" id="PS50405">
    <property type="entry name" value="GST_CTER"/>
    <property type="match status" value="1"/>
</dbReference>
<dbReference type="SFLD" id="SFLDG00358">
    <property type="entry name" value="Main_(cytGST)"/>
    <property type="match status" value="1"/>
</dbReference>
<dbReference type="OrthoDB" id="9797500at2"/>
<dbReference type="FunFam" id="3.40.30.10:FF:000039">
    <property type="entry name" value="Glutathione S-transferase domain"/>
    <property type="match status" value="1"/>
</dbReference>
<gene>
    <name evidence="4" type="ORF">FY550_04455</name>
</gene>
<dbReference type="InterPro" id="IPR004045">
    <property type="entry name" value="Glutathione_S-Trfase_N"/>
</dbReference>
<sequence length="221" mass="23882">MSNVDTLSTAQPSALTEAPVKLYRNPKSGHCHRVELMLALLGVPYENIDLDMANGAHREPAYLKISPLGQVPAIDDNGITLADSNAIITYLVERYGEPALWIGGDPLEKARVQRWLSIAAGEIAHGPCAARLVTVFNAPLDHEAAKASSHTLLAMMEAHLDGRKWLVSDHPTLADIAGYSYIAHAPEGGVSLDPYPQVRAWLSRIEALPHFVGMARSPVLA</sequence>
<name>A0A1S1NZW0_9GAMM</name>
<proteinExistence type="inferred from homology"/>
<dbReference type="PANTHER" id="PTHR44051:SF2">
    <property type="entry name" value="HYPOTHETICAL GLUTATHIONE S-TRANSFERASE LIKE PROTEIN"/>
    <property type="match status" value="1"/>
</dbReference>
<dbReference type="InterPro" id="IPR004046">
    <property type="entry name" value="GST_C"/>
</dbReference>
<comment type="similarity">
    <text evidence="1 3">Belongs to the GST superfamily.</text>
</comment>
<dbReference type="PROSITE" id="PS50404">
    <property type="entry name" value="GST_NTER"/>
    <property type="match status" value="1"/>
</dbReference>
<dbReference type="InterPro" id="IPR036282">
    <property type="entry name" value="Glutathione-S-Trfase_C_sf"/>
</dbReference>
<reference evidence="4 5" key="1">
    <citation type="submission" date="2019-08" db="EMBL/GenBank/DDBJ databases">
        <title>Complete genome sequence of Kushneria sp. YCWA18, a halophilic phosphate-solubilizing bacterium isolated from Daqiao saltern in China.</title>
        <authorList>
            <person name="Du G.-X."/>
            <person name="Qu L.-Y."/>
        </authorList>
    </citation>
    <scope>NUCLEOTIDE SEQUENCE [LARGE SCALE GENOMIC DNA]</scope>
    <source>
        <strain evidence="4 5">YCWA18</strain>
    </source>
</reference>
<dbReference type="SUPFAM" id="SSF52833">
    <property type="entry name" value="Thioredoxin-like"/>
    <property type="match status" value="1"/>
</dbReference>
<dbReference type="EMBL" id="CP043420">
    <property type="protein sequence ID" value="QEL10462.1"/>
    <property type="molecule type" value="Genomic_DNA"/>
</dbReference>
<accession>A0A1S1NZW0</accession>
<evidence type="ECO:0000256" key="3">
    <source>
        <dbReference type="RuleBase" id="RU003494"/>
    </source>
</evidence>
<dbReference type="AlphaFoldDB" id="A0A1S1NZW0"/>
<dbReference type="InterPro" id="IPR010987">
    <property type="entry name" value="Glutathione-S-Trfase_C-like"/>
</dbReference>
<dbReference type="InterPro" id="IPR036249">
    <property type="entry name" value="Thioredoxin-like_sf"/>
</dbReference>
<evidence type="ECO:0000313" key="4">
    <source>
        <dbReference type="EMBL" id="QEL10462.1"/>
    </source>
</evidence>
<dbReference type="RefSeq" id="WP_070975984.1">
    <property type="nucleotide sequence ID" value="NZ_CP043420.1"/>
</dbReference>
<dbReference type="Gene3D" id="1.20.1050.10">
    <property type="match status" value="1"/>
</dbReference>
<organism evidence="4 5">
    <name type="scientific">Kushneria phosphatilytica</name>
    <dbReference type="NCBI Taxonomy" id="657387"/>
    <lineage>
        <taxon>Bacteria</taxon>
        <taxon>Pseudomonadati</taxon>
        <taxon>Pseudomonadota</taxon>
        <taxon>Gammaproteobacteria</taxon>
        <taxon>Oceanospirillales</taxon>
        <taxon>Halomonadaceae</taxon>
        <taxon>Kushneria</taxon>
    </lineage>
</organism>
<protein>
    <submittedName>
        <fullName evidence="4">Glutathione S-transferase</fullName>
    </submittedName>
</protein>
<dbReference type="SUPFAM" id="SSF47616">
    <property type="entry name" value="GST C-terminal domain-like"/>
    <property type="match status" value="1"/>
</dbReference>
<dbReference type="InterPro" id="IPR040079">
    <property type="entry name" value="Glutathione_S-Trfase"/>
</dbReference>
<dbReference type="Proteomes" id="UP000322553">
    <property type="component" value="Chromosome"/>
</dbReference>
<dbReference type="Gene3D" id="3.40.30.10">
    <property type="entry name" value="Glutaredoxin"/>
    <property type="match status" value="1"/>
</dbReference>
<keyword evidence="5" id="KW-1185">Reference proteome</keyword>
<evidence type="ECO:0000256" key="1">
    <source>
        <dbReference type="ARBA" id="ARBA00007409"/>
    </source>
</evidence>
<dbReference type="GO" id="GO:0016740">
    <property type="term" value="F:transferase activity"/>
    <property type="evidence" value="ECO:0007669"/>
    <property type="project" value="UniProtKB-KW"/>
</dbReference>
<evidence type="ECO:0000313" key="5">
    <source>
        <dbReference type="Proteomes" id="UP000322553"/>
    </source>
</evidence>
<dbReference type="SFLD" id="SFLDS00019">
    <property type="entry name" value="Glutathione_Transferase_(cytos"/>
    <property type="match status" value="1"/>
</dbReference>